<sequence>MGRSEPAIFTNMCMIENGQGQILVQNRQNKNWTGVTFPGGHIEKGESFHDAVVREVMEETGLHITQPVLCGTKQFQTNQEERYVVFLYKTKSFSGELKSSEEGEVFWIEKNTLSDYPLAPDFLEMYKVFVDEKMSEFYYEQHGEKREVVLF</sequence>
<gene>
    <name evidence="8" type="ORF">ACFQ19_18730</name>
</gene>
<dbReference type="PANTHER" id="PTHR43758">
    <property type="entry name" value="7,8-DIHYDRO-8-OXOGUANINE TRIPHOSPHATASE"/>
    <property type="match status" value="1"/>
</dbReference>
<comment type="cofactor">
    <cofactor evidence="1">
        <name>Mg(2+)</name>
        <dbReference type="ChEBI" id="CHEBI:18420"/>
    </cofactor>
</comment>
<protein>
    <submittedName>
        <fullName evidence="8">8-oxo-dGTP diphosphatase</fullName>
    </submittedName>
</protein>
<dbReference type="Gene3D" id="3.90.79.10">
    <property type="entry name" value="Nucleoside Triphosphate Pyrophosphohydrolase"/>
    <property type="match status" value="1"/>
</dbReference>
<evidence type="ECO:0000256" key="6">
    <source>
        <dbReference type="RuleBase" id="RU003476"/>
    </source>
</evidence>
<dbReference type="InterPro" id="IPR015797">
    <property type="entry name" value="NUDIX_hydrolase-like_dom_sf"/>
</dbReference>
<dbReference type="InterPro" id="IPR020084">
    <property type="entry name" value="NUDIX_hydrolase_CS"/>
</dbReference>
<evidence type="ECO:0000256" key="5">
    <source>
        <dbReference type="ARBA" id="ARBA00022842"/>
    </source>
</evidence>
<dbReference type="EMBL" id="JBHTKK010000034">
    <property type="protein sequence ID" value="MFD1068037.1"/>
    <property type="molecule type" value="Genomic_DNA"/>
</dbReference>
<evidence type="ECO:0000256" key="4">
    <source>
        <dbReference type="ARBA" id="ARBA00022801"/>
    </source>
</evidence>
<keyword evidence="4 6" id="KW-0378">Hydrolase</keyword>
<feature type="domain" description="Nudix hydrolase" evidence="7">
    <location>
        <begin position="6"/>
        <end position="131"/>
    </location>
</feature>
<keyword evidence="3" id="KW-0479">Metal-binding</keyword>
<dbReference type="InterPro" id="IPR000086">
    <property type="entry name" value="NUDIX_hydrolase_dom"/>
</dbReference>
<dbReference type="Pfam" id="PF00293">
    <property type="entry name" value="NUDIX"/>
    <property type="match status" value="1"/>
</dbReference>
<dbReference type="RefSeq" id="WP_379594215.1">
    <property type="nucleotide sequence ID" value="NZ_JBHTKK010000034.1"/>
</dbReference>
<comment type="caution">
    <text evidence="8">The sequence shown here is derived from an EMBL/GenBank/DDBJ whole genome shotgun (WGS) entry which is preliminary data.</text>
</comment>
<dbReference type="SUPFAM" id="SSF55811">
    <property type="entry name" value="Nudix"/>
    <property type="match status" value="1"/>
</dbReference>
<dbReference type="CDD" id="cd18875">
    <property type="entry name" value="NUDIX_Hydrolase"/>
    <property type="match status" value="1"/>
</dbReference>
<comment type="similarity">
    <text evidence="2 6">Belongs to the Nudix hydrolase family.</text>
</comment>
<name>A0ABW3NK24_9BACI</name>
<dbReference type="PANTHER" id="PTHR43758:SF2">
    <property type="entry name" value="OXIDIZED PURINE NUCLEOSIDE TRIPHOSPHATE HYDROLASE"/>
    <property type="match status" value="1"/>
</dbReference>
<dbReference type="PRINTS" id="PR00502">
    <property type="entry name" value="NUDIXFAMILY"/>
</dbReference>
<keyword evidence="5" id="KW-0460">Magnesium</keyword>
<dbReference type="Proteomes" id="UP001597041">
    <property type="component" value="Unassembled WGS sequence"/>
</dbReference>
<evidence type="ECO:0000256" key="3">
    <source>
        <dbReference type="ARBA" id="ARBA00022723"/>
    </source>
</evidence>
<evidence type="ECO:0000313" key="9">
    <source>
        <dbReference type="Proteomes" id="UP001597041"/>
    </source>
</evidence>
<evidence type="ECO:0000259" key="7">
    <source>
        <dbReference type="PROSITE" id="PS51462"/>
    </source>
</evidence>
<proteinExistence type="inferred from homology"/>
<dbReference type="PROSITE" id="PS00893">
    <property type="entry name" value="NUDIX_BOX"/>
    <property type="match status" value="1"/>
</dbReference>
<reference evidence="9" key="1">
    <citation type="journal article" date="2019" name="Int. J. Syst. Evol. Microbiol.">
        <title>The Global Catalogue of Microorganisms (GCM) 10K type strain sequencing project: providing services to taxonomists for standard genome sequencing and annotation.</title>
        <authorList>
            <consortium name="The Broad Institute Genomics Platform"/>
            <consortium name="The Broad Institute Genome Sequencing Center for Infectious Disease"/>
            <person name="Wu L."/>
            <person name="Ma J."/>
        </authorList>
    </citation>
    <scope>NUCLEOTIDE SEQUENCE [LARGE SCALE GENOMIC DNA]</scope>
    <source>
        <strain evidence="9">CCUG 56608</strain>
    </source>
</reference>
<evidence type="ECO:0000256" key="1">
    <source>
        <dbReference type="ARBA" id="ARBA00001946"/>
    </source>
</evidence>
<evidence type="ECO:0000256" key="2">
    <source>
        <dbReference type="ARBA" id="ARBA00005582"/>
    </source>
</evidence>
<evidence type="ECO:0000313" key="8">
    <source>
        <dbReference type="EMBL" id="MFD1068037.1"/>
    </source>
</evidence>
<organism evidence="8 9">
    <name type="scientific">Oceanobacillus locisalsi</name>
    <dbReference type="NCBI Taxonomy" id="546107"/>
    <lineage>
        <taxon>Bacteria</taxon>
        <taxon>Bacillati</taxon>
        <taxon>Bacillota</taxon>
        <taxon>Bacilli</taxon>
        <taxon>Bacillales</taxon>
        <taxon>Bacillaceae</taxon>
        <taxon>Oceanobacillus</taxon>
    </lineage>
</organism>
<dbReference type="InterPro" id="IPR020476">
    <property type="entry name" value="Nudix_hydrolase"/>
</dbReference>
<keyword evidence="9" id="KW-1185">Reference proteome</keyword>
<accession>A0ABW3NK24</accession>
<dbReference type="PROSITE" id="PS51462">
    <property type="entry name" value="NUDIX"/>
    <property type="match status" value="1"/>
</dbReference>